<dbReference type="PANTHER" id="PTHR31270:SF1">
    <property type="entry name" value="GLUTAMINYL-PEPTIDE CYCLOTRANSFERASE"/>
    <property type="match status" value="1"/>
</dbReference>
<dbReference type="AlphaFoldDB" id="A0A1J5STZ9"/>
<gene>
    <name evidence="1" type="ORF">GALL_101890</name>
</gene>
<dbReference type="Pfam" id="PF05096">
    <property type="entry name" value="Glu_cyclase_2"/>
    <property type="match status" value="1"/>
</dbReference>
<protein>
    <submittedName>
        <fullName evidence="1">Glutamine cyclotransferase</fullName>
    </submittedName>
</protein>
<dbReference type="PANTHER" id="PTHR31270">
    <property type="entry name" value="GLUTAMINYL-PEPTIDE CYCLOTRANSFERASE"/>
    <property type="match status" value="1"/>
</dbReference>
<reference evidence="1" key="1">
    <citation type="submission" date="2016-10" db="EMBL/GenBank/DDBJ databases">
        <title>Sequence of Gallionella enrichment culture.</title>
        <authorList>
            <person name="Poehlein A."/>
            <person name="Muehling M."/>
            <person name="Daniel R."/>
        </authorList>
    </citation>
    <scope>NUCLEOTIDE SEQUENCE</scope>
</reference>
<sequence length="277" mass="31459">MTSQLLYMKRILFFVLIAIVFTACNNNNSNSNNSEPVNNGIKPPVTLGIQILDMYPHDTTSFTEGLECRDTVLYESSGLKGKSKLSKIALRSGKALRQLDLAKEYFGEGITILNGKIYQLTWQEHKCFVYDFKTFDKIGEFNYEGEGWGMTNDGKHLIMDNGNNNLYFRDPETFKIVNTIGVIDNNGPLDSINELEFVDGFIYANIWMTNYIVKIDPVSGQVVAKADLTDLINRYVPSTLPAETDGSYPNGICYDHINNQFYITGKLWPKIFVVRFF</sequence>
<organism evidence="1">
    <name type="scientific">mine drainage metagenome</name>
    <dbReference type="NCBI Taxonomy" id="410659"/>
    <lineage>
        <taxon>unclassified sequences</taxon>
        <taxon>metagenomes</taxon>
        <taxon>ecological metagenomes</taxon>
    </lineage>
</organism>
<keyword evidence="1" id="KW-0808">Transferase</keyword>
<dbReference type="Gene3D" id="2.130.10.10">
    <property type="entry name" value="YVTN repeat-like/Quinoprotein amine dehydrogenase"/>
    <property type="match status" value="1"/>
</dbReference>
<name>A0A1J5STZ9_9ZZZZ</name>
<dbReference type="GO" id="GO:0016603">
    <property type="term" value="F:glutaminyl-peptide cyclotransferase activity"/>
    <property type="evidence" value="ECO:0007669"/>
    <property type="project" value="InterPro"/>
</dbReference>
<comment type="caution">
    <text evidence="1">The sequence shown here is derived from an EMBL/GenBank/DDBJ whole genome shotgun (WGS) entry which is preliminary data.</text>
</comment>
<evidence type="ECO:0000313" key="1">
    <source>
        <dbReference type="EMBL" id="OIR07528.1"/>
    </source>
</evidence>
<proteinExistence type="predicted"/>
<dbReference type="SUPFAM" id="SSF63825">
    <property type="entry name" value="YWTD domain"/>
    <property type="match status" value="1"/>
</dbReference>
<accession>A0A1J5STZ9</accession>
<dbReference type="InterPro" id="IPR015943">
    <property type="entry name" value="WD40/YVTN_repeat-like_dom_sf"/>
</dbReference>
<dbReference type="EMBL" id="MLJW01000036">
    <property type="protein sequence ID" value="OIR07528.1"/>
    <property type="molecule type" value="Genomic_DNA"/>
</dbReference>
<dbReference type="InterPro" id="IPR007788">
    <property type="entry name" value="QCT"/>
</dbReference>